<dbReference type="PRINTS" id="PR00133">
    <property type="entry name" value="GLHYDRLASE3"/>
</dbReference>
<dbReference type="PANTHER" id="PTHR30480:SF13">
    <property type="entry name" value="BETA-HEXOSAMINIDASE"/>
    <property type="match status" value="1"/>
</dbReference>
<dbReference type="PANTHER" id="PTHR30480">
    <property type="entry name" value="BETA-HEXOSAMINIDASE-RELATED"/>
    <property type="match status" value="1"/>
</dbReference>
<dbReference type="InterPro" id="IPR036962">
    <property type="entry name" value="Glyco_hydro_3_N_sf"/>
</dbReference>
<protein>
    <recommendedName>
        <fullName evidence="3">beta-N-acetylhexosaminidase</fullName>
        <ecNumber evidence="3">3.2.1.52</ecNumber>
    </recommendedName>
</protein>
<sequence length="997" mass="112978">MRCIFSLISIIYLSFTTISCAQEEKQQALPQQDLTNPLLHKDVEAQQKWVDSIYNAMSLEEKLGQLFMVQVFSNQDKATKTKIVKLIKDQHIGGLIYSKGGPVRQARLNNELQAAAKVPLLIGMDAEWGLSMRLDSTYAFPWNMTLGAIRDNALVEKTGYQIGEHNKRLGVHFNFAPVVDINTNPKNPIIGNRSFGEDRDNVTEKALAFMKGMQSAGVLANAKHFPGHGDTESDSHKTLPTITFDEKRIDSIELYPYKKLIKEGLSSVMVAHLSVPSLEPRPGYPSSLSKHIVTDILKDSLQFKGLIFTDALEMKGVADYVEKGIDGNSTTKMPQGGENDLKAFLAGNDVMLMSENPEQAIKLFATAYTDSIITEERLSHSVKKILMAKYKVGLNKYSPIGIHNLVEDLNRLKDDLLYENLMENAITVVRNKEDILPLRKLDEKKIAYVSFGDDDGTPFYEELKKYTKVHHVKAEKLDELLTKLQNYNTVIVGLHKSNASPWKDYKFKDQELVWLYEIARTNKVILDVFARPYALIDLHTVENIEGIVVSYQNSTIAQQKSAQVVFGAVAAKGALPVSTGIHFKVGDGITYNSIKSLSYGLPEQVGMSSEKLSKLDSVANYAISNQMTPGIQLLVARKGKVVYNKNFGKHRYEGDDKVKFEDLYDVASLTKILATLPLLMELEEKGAVSLDTKLSKILPEYKSSNKSDITIKEMLSHYARLKPWIPFYAATLDSVTKKPDAKYYRRKYSPNFSIKVAEEVYLRHDYPDSIQKIIKDSDLLSRQRYRYSDLPYYILKKYIESYYDKPLDELVQEHFYQSLGANYTTYNPSQLFSNSQIVPTEIDDYYRYQEVHGYVHDMGAAMQNGVGGHAGIFSNANDVAKIMQMFLQKGFYGGKRYFKTETLDKFNKCYYCHRDNRRGVGFDKPQLGEEGPTCGCLSLQSFGHSGFTGTYAWADPEEEIVYIFLANRTYPRAGKNLLLRENIRTEIQRLIYEAIIE</sequence>
<keyword evidence="10" id="KW-1185">Reference proteome</keyword>
<dbReference type="Pfam" id="PF00144">
    <property type="entry name" value="Beta-lactamase"/>
    <property type="match status" value="1"/>
</dbReference>
<dbReference type="EMBL" id="SOQZ01000002">
    <property type="protein sequence ID" value="TDY12256.1"/>
    <property type="molecule type" value="Genomic_DNA"/>
</dbReference>
<dbReference type="InterPro" id="IPR050226">
    <property type="entry name" value="NagZ_Beta-hexosaminidase"/>
</dbReference>
<keyword evidence="4" id="KW-0378">Hydrolase</keyword>
<dbReference type="Gene3D" id="3.40.50.1700">
    <property type="entry name" value="Glycoside hydrolase family 3 C-terminal domain"/>
    <property type="match status" value="1"/>
</dbReference>
<evidence type="ECO:0000259" key="8">
    <source>
        <dbReference type="Pfam" id="PF00933"/>
    </source>
</evidence>
<keyword evidence="5" id="KW-0326">Glycosidase</keyword>
<dbReference type="InterPro" id="IPR036881">
    <property type="entry name" value="Glyco_hydro_3_C_sf"/>
</dbReference>
<evidence type="ECO:0000256" key="3">
    <source>
        <dbReference type="ARBA" id="ARBA00012663"/>
    </source>
</evidence>
<dbReference type="InterPro" id="IPR001764">
    <property type="entry name" value="Glyco_hydro_3_N"/>
</dbReference>
<comment type="similarity">
    <text evidence="2">Belongs to the glycosyl hydrolase 3 family.</text>
</comment>
<accession>A0ABY2G5D1</accession>
<dbReference type="InterPro" id="IPR012338">
    <property type="entry name" value="Beta-lactam/transpept-like"/>
</dbReference>
<dbReference type="EC" id="3.2.1.52" evidence="3"/>
<dbReference type="InterPro" id="IPR017853">
    <property type="entry name" value="GH"/>
</dbReference>
<dbReference type="InterPro" id="IPR001466">
    <property type="entry name" value="Beta-lactam-related"/>
</dbReference>
<dbReference type="Pfam" id="PF00933">
    <property type="entry name" value="Glyco_hydro_3"/>
    <property type="match status" value="1"/>
</dbReference>
<feature type="signal peptide" evidence="6">
    <location>
        <begin position="1"/>
        <end position="21"/>
    </location>
</feature>
<dbReference type="PROSITE" id="PS51257">
    <property type="entry name" value="PROKAR_LIPOPROTEIN"/>
    <property type="match status" value="1"/>
</dbReference>
<organism evidence="9 10">
    <name type="scientific">Meridianimaribacter flavus</name>
    <dbReference type="NCBI Taxonomy" id="571115"/>
    <lineage>
        <taxon>Bacteria</taxon>
        <taxon>Pseudomonadati</taxon>
        <taxon>Bacteroidota</taxon>
        <taxon>Flavobacteriia</taxon>
        <taxon>Flavobacteriales</taxon>
        <taxon>Flavobacteriaceae</taxon>
        <taxon>Meridianimaribacter</taxon>
    </lineage>
</organism>
<evidence type="ECO:0000259" key="7">
    <source>
        <dbReference type="Pfam" id="PF00144"/>
    </source>
</evidence>
<evidence type="ECO:0000313" key="9">
    <source>
        <dbReference type="EMBL" id="TDY12256.1"/>
    </source>
</evidence>
<evidence type="ECO:0000256" key="5">
    <source>
        <dbReference type="ARBA" id="ARBA00023295"/>
    </source>
</evidence>
<feature type="chain" id="PRO_5047271808" description="beta-N-acetylhexosaminidase" evidence="6">
    <location>
        <begin position="22"/>
        <end position="997"/>
    </location>
</feature>
<dbReference type="RefSeq" id="WP_134198905.1">
    <property type="nucleotide sequence ID" value="NZ_SOQZ01000002.1"/>
</dbReference>
<comment type="caution">
    <text evidence="9">The sequence shown here is derived from an EMBL/GenBank/DDBJ whole genome shotgun (WGS) entry which is preliminary data.</text>
</comment>
<dbReference type="Proteomes" id="UP000294930">
    <property type="component" value="Unassembled WGS sequence"/>
</dbReference>
<evidence type="ECO:0000256" key="4">
    <source>
        <dbReference type="ARBA" id="ARBA00022801"/>
    </source>
</evidence>
<evidence type="ECO:0000256" key="2">
    <source>
        <dbReference type="ARBA" id="ARBA00005336"/>
    </source>
</evidence>
<feature type="domain" description="Beta-lactamase-related" evidence="7">
    <location>
        <begin position="624"/>
        <end position="972"/>
    </location>
</feature>
<comment type="catalytic activity">
    <reaction evidence="1">
        <text>Hydrolysis of terminal non-reducing N-acetyl-D-hexosamine residues in N-acetyl-beta-D-hexosaminides.</text>
        <dbReference type="EC" id="3.2.1.52"/>
    </reaction>
</comment>
<dbReference type="Gene3D" id="3.20.20.300">
    <property type="entry name" value="Glycoside hydrolase, family 3, N-terminal domain"/>
    <property type="match status" value="1"/>
</dbReference>
<keyword evidence="6" id="KW-0732">Signal</keyword>
<gene>
    <name evidence="9" type="ORF">A8975_1019</name>
</gene>
<dbReference type="SUPFAM" id="SSF56601">
    <property type="entry name" value="beta-lactamase/transpeptidase-like"/>
    <property type="match status" value="1"/>
</dbReference>
<evidence type="ECO:0000256" key="6">
    <source>
        <dbReference type="SAM" id="SignalP"/>
    </source>
</evidence>
<reference evidence="9 10" key="1">
    <citation type="submission" date="2019-03" db="EMBL/GenBank/DDBJ databases">
        <title>Genomic Encyclopedia of Type Strains, Phase III (KMG-III): the genomes of soil and plant-associated and newly described type strains.</title>
        <authorList>
            <person name="Whitman W."/>
        </authorList>
    </citation>
    <scope>NUCLEOTIDE SEQUENCE [LARGE SCALE GENOMIC DNA]</scope>
    <source>
        <strain evidence="9 10">CGMCC 1.10957</strain>
    </source>
</reference>
<name>A0ABY2G5D1_9FLAO</name>
<dbReference type="SUPFAM" id="SSF51445">
    <property type="entry name" value="(Trans)glycosidases"/>
    <property type="match status" value="1"/>
</dbReference>
<dbReference type="Gene3D" id="3.40.710.10">
    <property type="entry name" value="DD-peptidase/beta-lactamase superfamily"/>
    <property type="match status" value="1"/>
</dbReference>
<feature type="domain" description="Glycoside hydrolase family 3 N-terminal" evidence="8">
    <location>
        <begin position="59"/>
        <end position="386"/>
    </location>
</feature>
<evidence type="ECO:0000256" key="1">
    <source>
        <dbReference type="ARBA" id="ARBA00001231"/>
    </source>
</evidence>
<proteinExistence type="inferred from homology"/>
<evidence type="ECO:0000313" key="10">
    <source>
        <dbReference type="Proteomes" id="UP000294930"/>
    </source>
</evidence>